<sequence>MKIFKYKDLTNPHCTFMFYGYHDEATNKIIEVDQNNEQIDSYENDHNVSCVQEFDDRKRQAESVRLCDLRQVELYFINSGHHETDIVHKDDVDTYIKAKKELHFDPETKRPTATELAYIRVGEFKNQGSFWHTTPGHSAPGFKDSDKGAQIFCAWGSELVWKNPKIKDHD</sequence>
<accession>A0A076YIX9</accession>
<dbReference type="Proteomes" id="UP000204140">
    <property type="component" value="Segment"/>
</dbReference>
<proteinExistence type="predicted"/>
<organism evidence="1 2">
    <name type="scientific">Rhizobium phage vB_RleM_P10VF</name>
    <dbReference type="NCBI Taxonomy" id="1527770"/>
    <lineage>
        <taxon>Viruses</taxon>
        <taxon>Duplodnaviria</taxon>
        <taxon>Heunggongvirae</taxon>
        <taxon>Uroviricota</taxon>
        <taxon>Caudoviricetes</taxon>
        <taxon>Pootjesviridae</taxon>
        <taxon>Innesvirus</taxon>
        <taxon>Innesvirus P10VF</taxon>
    </lineage>
</organism>
<dbReference type="RefSeq" id="YP_009099949.1">
    <property type="nucleotide sequence ID" value="NC_025429.1"/>
</dbReference>
<evidence type="ECO:0000313" key="1">
    <source>
        <dbReference type="EMBL" id="AIK68423.1"/>
    </source>
</evidence>
<protein>
    <submittedName>
        <fullName evidence="1">Uncharacterized protein</fullName>
    </submittedName>
</protein>
<reference evidence="1 2" key="1">
    <citation type="submission" date="2014-07" db="EMBL/GenBank/DDBJ databases">
        <title>Isolation and characterization of Rhizobium leguminosarum phages from western Canadian soils and complete genome sequences of rhizobiophages vB_RleS_L338C and vB_RleM_P10VF.</title>
        <authorList>
            <person name="Restrepo-Cordoba M."/>
            <person name="Halmillawewa A.P."/>
            <person name="Perry B."/>
            <person name="Hynes M.F."/>
            <person name="Yost C.K."/>
        </authorList>
    </citation>
    <scope>NUCLEOTIDE SEQUENCE [LARGE SCALE GENOMIC DNA]</scope>
</reference>
<keyword evidence="2" id="KW-1185">Reference proteome</keyword>
<evidence type="ECO:0000313" key="2">
    <source>
        <dbReference type="Proteomes" id="UP000204140"/>
    </source>
</evidence>
<gene>
    <name evidence="1" type="ORF">P10VF_210</name>
</gene>
<name>A0A076YIX9_9CAUD</name>
<dbReference type="KEGG" id="vg:22109759"/>
<dbReference type="GeneID" id="22109759"/>
<dbReference type="EMBL" id="KM199770">
    <property type="protein sequence ID" value="AIK68423.1"/>
    <property type="molecule type" value="Genomic_DNA"/>
</dbReference>